<sequence length="86" mass="9083">MLPPAVVSRHRAALEWPATYLCPAHVGSARALGLWAACKATGRSFDGALKARATMHRSVAYRLRDKGLSLVSVGLARDGVLVDVAA</sequence>
<proteinExistence type="predicted"/>
<evidence type="ECO:0000313" key="1">
    <source>
        <dbReference type="EMBL" id="AWB50291.1"/>
    </source>
</evidence>
<dbReference type="KEGG" id="geh:HYN69_08235"/>
<dbReference type="OrthoDB" id="7870735at2"/>
<name>A0A2S0UR55_9RHOB</name>
<accession>A0A2S0UR55</accession>
<gene>
    <name evidence="1" type="ORF">HYN69_08235</name>
</gene>
<evidence type="ECO:0000313" key="2">
    <source>
        <dbReference type="Proteomes" id="UP000244496"/>
    </source>
</evidence>
<organism evidence="1 2">
    <name type="scientific">Paragemmobacter aquarius</name>
    <dbReference type="NCBI Taxonomy" id="2169400"/>
    <lineage>
        <taxon>Bacteria</taxon>
        <taxon>Pseudomonadati</taxon>
        <taxon>Pseudomonadota</taxon>
        <taxon>Alphaproteobacteria</taxon>
        <taxon>Rhodobacterales</taxon>
        <taxon>Paracoccaceae</taxon>
        <taxon>Paragemmobacter</taxon>
    </lineage>
</organism>
<protein>
    <submittedName>
        <fullName evidence="1">Uncharacterized protein</fullName>
    </submittedName>
</protein>
<dbReference type="AlphaFoldDB" id="A0A2S0UR55"/>
<reference evidence="1 2" key="1">
    <citation type="submission" date="2018-04" db="EMBL/GenBank/DDBJ databases">
        <title>Genome sequencing of Gemmobacter.</title>
        <authorList>
            <person name="Yi H."/>
            <person name="Baek M.-G."/>
        </authorList>
    </citation>
    <scope>NUCLEOTIDE SEQUENCE [LARGE SCALE GENOMIC DNA]</scope>
    <source>
        <strain evidence="1 2">HYN0069</strain>
    </source>
</reference>
<dbReference type="Proteomes" id="UP000244496">
    <property type="component" value="Chromosome"/>
</dbReference>
<dbReference type="EMBL" id="CP028918">
    <property type="protein sequence ID" value="AWB50291.1"/>
    <property type="molecule type" value="Genomic_DNA"/>
</dbReference>
<keyword evidence="2" id="KW-1185">Reference proteome</keyword>